<dbReference type="InterPro" id="IPR051906">
    <property type="entry name" value="TolC-like"/>
</dbReference>
<keyword evidence="7" id="KW-0998">Cell outer membrane</keyword>
<keyword evidence="8" id="KW-0175">Coiled coil</keyword>
<reference evidence="9 10" key="1">
    <citation type="journal article" date="2010" name="Stand. Genomic Sci.">
        <title>Complete genome sequence of Acetohalobium arabaticum type strain (Z-7288).</title>
        <authorList>
            <person name="Sikorski J."/>
            <person name="Lapidus A."/>
            <person name="Chertkov O."/>
            <person name="Lucas S."/>
            <person name="Copeland A."/>
            <person name="Glavina Del Rio T."/>
            <person name="Nolan M."/>
            <person name="Tice H."/>
            <person name="Cheng J.F."/>
            <person name="Han C."/>
            <person name="Brambilla E."/>
            <person name="Pitluck S."/>
            <person name="Liolios K."/>
            <person name="Ivanova N."/>
            <person name="Mavromatis K."/>
            <person name="Mikhailova N."/>
            <person name="Pati A."/>
            <person name="Bruce D."/>
            <person name="Detter C."/>
            <person name="Tapia R."/>
            <person name="Goodwin L."/>
            <person name="Chen A."/>
            <person name="Palaniappan K."/>
            <person name="Land M."/>
            <person name="Hauser L."/>
            <person name="Chang Y.J."/>
            <person name="Jeffries C.D."/>
            <person name="Rohde M."/>
            <person name="Goker M."/>
            <person name="Spring S."/>
            <person name="Woyke T."/>
            <person name="Bristow J."/>
            <person name="Eisen J.A."/>
            <person name="Markowitz V."/>
            <person name="Hugenholtz P."/>
            <person name="Kyrpides N.C."/>
            <person name="Klenk H.P."/>
        </authorList>
    </citation>
    <scope>NUCLEOTIDE SEQUENCE [LARGE SCALE GENOMIC DNA]</scope>
    <source>
        <strain evidence="10">ATCC 49924 / DSM 5501 / Z-7288</strain>
    </source>
</reference>
<dbReference type="Gene3D" id="1.20.1600.10">
    <property type="entry name" value="Outer membrane efflux proteins (OEP)"/>
    <property type="match status" value="1"/>
</dbReference>
<dbReference type="STRING" id="574087.Acear_1853"/>
<dbReference type="GO" id="GO:0009279">
    <property type="term" value="C:cell outer membrane"/>
    <property type="evidence" value="ECO:0007669"/>
    <property type="project" value="UniProtKB-SubCell"/>
</dbReference>
<dbReference type="KEGG" id="aar:Acear_1853"/>
<dbReference type="RefSeq" id="WP_013278801.1">
    <property type="nucleotide sequence ID" value="NC_014378.1"/>
</dbReference>
<accession>D9QS65</accession>
<dbReference type="PANTHER" id="PTHR30026:SF20">
    <property type="entry name" value="OUTER MEMBRANE PROTEIN TOLC"/>
    <property type="match status" value="1"/>
</dbReference>
<evidence type="ECO:0000256" key="4">
    <source>
        <dbReference type="ARBA" id="ARBA00022452"/>
    </source>
</evidence>
<comment type="subcellular location">
    <subcellularLocation>
        <location evidence="1">Cell outer membrane</location>
    </subcellularLocation>
</comment>
<dbReference type="AlphaFoldDB" id="D9QS65"/>
<evidence type="ECO:0000256" key="5">
    <source>
        <dbReference type="ARBA" id="ARBA00022692"/>
    </source>
</evidence>
<evidence type="ECO:0000256" key="7">
    <source>
        <dbReference type="ARBA" id="ARBA00023237"/>
    </source>
</evidence>
<evidence type="ECO:0000256" key="1">
    <source>
        <dbReference type="ARBA" id="ARBA00004442"/>
    </source>
</evidence>
<name>D9QS65_ACEAZ</name>
<keyword evidence="3" id="KW-0813">Transport</keyword>
<evidence type="ECO:0000256" key="2">
    <source>
        <dbReference type="ARBA" id="ARBA00007613"/>
    </source>
</evidence>
<dbReference type="GO" id="GO:0015288">
    <property type="term" value="F:porin activity"/>
    <property type="evidence" value="ECO:0007669"/>
    <property type="project" value="TreeGrafter"/>
</dbReference>
<keyword evidence="4" id="KW-1134">Transmembrane beta strand</keyword>
<dbReference type="OrthoDB" id="6395775at2"/>
<evidence type="ECO:0000313" key="9">
    <source>
        <dbReference type="EMBL" id="ADL13356.1"/>
    </source>
</evidence>
<organism evidence="9 10">
    <name type="scientific">Acetohalobium arabaticum (strain ATCC 49924 / DSM 5501 / Z-7288)</name>
    <dbReference type="NCBI Taxonomy" id="574087"/>
    <lineage>
        <taxon>Bacteria</taxon>
        <taxon>Bacillati</taxon>
        <taxon>Bacillota</taxon>
        <taxon>Clostridia</taxon>
        <taxon>Halanaerobiales</taxon>
        <taxon>Halobacteroidaceae</taxon>
        <taxon>Acetohalobium</taxon>
    </lineage>
</organism>
<protein>
    <submittedName>
        <fullName evidence="9">Outer membrane efflux protein</fullName>
    </submittedName>
</protein>
<dbReference type="InterPro" id="IPR003423">
    <property type="entry name" value="OMP_efflux"/>
</dbReference>
<keyword evidence="10" id="KW-1185">Reference proteome</keyword>
<evidence type="ECO:0000256" key="8">
    <source>
        <dbReference type="SAM" id="Coils"/>
    </source>
</evidence>
<dbReference type="GO" id="GO:0015562">
    <property type="term" value="F:efflux transmembrane transporter activity"/>
    <property type="evidence" value="ECO:0007669"/>
    <property type="project" value="InterPro"/>
</dbReference>
<feature type="coiled-coil region" evidence="8">
    <location>
        <begin position="328"/>
        <end position="387"/>
    </location>
</feature>
<gene>
    <name evidence="9" type="ordered locus">Acear_1853</name>
</gene>
<comment type="similarity">
    <text evidence="2">Belongs to the outer membrane factor (OMF) (TC 1.B.17) family.</text>
</comment>
<dbReference type="Proteomes" id="UP000001661">
    <property type="component" value="Chromosome"/>
</dbReference>
<evidence type="ECO:0000313" key="10">
    <source>
        <dbReference type="Proteomes" id="UP000001661"/>
    </source>
</evidence>
<dbReference type="GO" id="GO:1990281">
    <property type="term" value="C:efflux pump complex"/>
    <property type="evidence" value="ECO:0007669"/>
    <property type="project" value="TreeGrafter"/>
</dbReference>
<proteinExistence type="inferred from homology"/>
<dbReference type="eggNOG" id="COG1538">
    <property type="taxonomic scope" value="Bacteria"/>
</dbReference>
<keyword evidence="6" id="KW-0472">Membrane</keyword>
<dbReference type="SUPFAM" id="SSF56954">
    <property type="entry name" value="Outer membrane efflux proteins (OEP)"/>
    <property type="match status" value="1"/>
</dbReference>
<keyword evidence="5" id="KW-0812">Transmembrane</keyword>
<dbReference type="HOGENOM" id="CLU_012817_10_6_9"/>
<evidence type="ECO:0000256" key="6">
    <source>
        <dbReference type="ARBA" id="ARBA00023136"/>
    </source>
</evidence>
<dbReference type="EMBL" id="CP002105">
    <property type="protein sequence ID" value="ADL13356.1"/>
    <property type="molecule type" value="Genomic_DNA"/>
</dbReference>
<sequence>MFQKDRLTGLVLLLVLGLLLNCTVSIQAEEKEVIELDLKEGIKLGLERNSSLQQLKSRMEAARAAVEQVEAQLKPRVSINSRYTRFDEEQRINRNSINASKDLYSHQLNLNYLLYQTPAKLKVKQKEYQWQNIKEEYQHQKKQLAYRITQNYYEILKAQELVRVNQESLKQVKEHLKQTRAHLKAGNAVKTDLLQTKVRKSEVQQQFLQAKNNLQLARERFKNQLEIKGSKQIELTEDIGFPEVDLSMPKALDSAFDKRSDLNSLQAELKSLRQGLKWAQKSDNPNLALSGKVSKEGSEFNPESDEFWSVTVNLEWDLYDGGENEALVEQSKSNLEAQESALDKKKQSIDLEVREGFLNLDLSRKQKATAKQRVESAQENLRLAKLRYKEGVAINTEVIDAQVELSKAKTDHQQSVYDYYINQAALLKSMGMSYLSVHNSETDLSRSN</sequence>
<evidence type="ECO:0000256" key="3">
    <source>
        <dbReference type="ARBA" id="ARBA00022448"/>
    </source>
</evidence>
<dbReference type="PANTHER" id="PTHR30026">
    <property type="entry name" value="OUTER MEMBRANE PROTEIN TOLC"/>
    <property type="match status" value="1"/>
</dbReference>
<dbReference type="Pfam" id="PF02321">
    <property type="entry name" value="OEP"/>
    <property type="match status" value="2"/>
</dbReference>